<keyword evidence="2" id="KW-1185">Reference proteome</keyword>
<evidence type="ECO:0000313" key="1">
    <source>
        <dbReference type="EMBL" id="QCD95966.1"/>
    </source>
</evidence>
<accession>A0A4D6M747</accession>
<evidence type="ECO:0000313" key="2">
    <source>
        <dbReference type="Proteomes" id="UP000501690"/>
    </source>
</evidence>
<dbReference type="Proteomes" id="UP000501690">
    <property type="component" value="Linkage Group LG6"/>
</dbReference>
<dbReference type="EMBL" id="CP039350">
    <property type="protein sequence ID" value="QCD95966.1"/>
    <property type="molecule type" value="Genomic_DNA"/>
</dbReference>
<protein>
    <submittedName>
        <fullName evidence="1">Uncharacterized protein</fullName>
    </submittedName>
</protein>
<reference evidence="1 2" key="1">
    <citation type="submission" date="2019-04" db="EMBL/GenBank/DDBJ databases">
        <title>An improved genome assembly and genetic linkage map for asparagus bean, Vigna unguiculata ssp. sesquipedialis.</title>
        <authorList>
            <person name="Xia Q."/>
            <person name="Zhang R."/>
            <person name="Dong Y."/>
        </authorList>
    </citation>
    <scope>NUCLEOTIDE SEQUENCE [LARGE SCALE GENOMIC DNA]</scope>
    <source>
        <tissue evidence="1">Leaf</tissue>
    </source>
</reference>
<organism evidence="1 2">
    <name type="scientific">Vigna unguiculata</name>
    <name type="common">Cowpea</name>
    <dbReference type="NCBI Taxonomy" id="3917"/>
    <lineage>
        <taxon>Eukaryota</taxon>
        <taxon>Viridiplantae</taxon>
        <taxon>Streptophyta</taxon>
        <taxon>Embryophyta</taxon>
        <taxon>Tracheophyta</taxon>
        <taxon>Spermatophyta</taxon>
        <taxon>Magnoliopsida</taxon>
        <taxon>eudicotyledons</taxon>
        <taxon>Gunneridae</taxon>
        <taxon>Pentapetalae</taxon>
        <taxon>rosids</taxon>
        <taxon>fabids</taxon>
        <taxon>Fabales</taxon>
        <taxon>Fabaceae</taxon>
        <taxon>Papilionoideae</taxon>
        <taxon>50 kb inversion clade</taxon>
        <taxon>NPAAA clade</taxon>
        <taxon>indigoferoid/millettioid clade</taxon>
        <taxon>Phaseoleae</taxon>
        <taxon>Vigna</taxon>
    </lineage>
</organism>
<sequence>MLGCYGEFGCFTISGSRMMNDGIGVEKMKVADVGVEAVVGLVRGGRGSDVMAVLYF</sequence>
<name>A0A4D6M747_VIGUN</name>
<dbReference type="AlphaFoldDB" id="A0A4D6M747"/>
<proteinExistence type="predicted"/>
<gene>
    <name evidence="1" type="ORF">DEO72_LG6g664</name>
</gene>